<evidence type="ECO:0000256" key="1">
    <source>
        <dbReference type="ARBA" id="ARBA00022737"/>
    </source>
</evidence>
<name>A0AAX6HSA1_IRIPA</name>
<dbReference type="InterPro" id="IPR013105">
    <property type="entry name" value="TPR_2"/>
</dbReference>
<proteinExistence type="predicted"/>
<sequence length="914" mass="102947">MAEETLKSTELRLLRCTLSSPNPPPNPNPNPNPNPLLESLLASIEQGNYRDALSSPEVLQLLFPFAERFDFADSVESAGRFYAEVARSVEAFLLAALGEEADAWMSVLDSREEEREMEGDVGWRFGAVMCLGVAAFFVFAQQNVTGPVGDFSPFPLSSLRSKEKTIDGGGQWDIWATGQVTSVGCHLLGKISHLQYMVFARILLSKAKDLCMRGRESCLSGTKSISWWLCRLIFLQQRILDELSSSLYDLLQVYKNETLYQFGELKNVVDYWGSVLHNGEAVEIVSMAQLEAGIVEYKYCRVDSSRLHLSRAEEACGLQLSLTGVLGFRTVHQVDAKPQLVLVANNDHYINGGECSAEGLQVQTESSACEEGRNSQANEHYESCDILMTPRLVENDGECNGNIANAGKTNVLTPIQQAIVLAECLHLKRRSREDELSRWEMAPYIEAIDSQQQSYYIVRCFCDILRVQWESTRSRTKERALIMMEKLVEAVNKVFPVAAQRIRLSYGIYLPTIPALRKEHGELLVSCGLVREALKIFEDLELWDNLIYCYRLLDKKTAAVDLIRARLDIVPTDPRLWCSLGDVTNTDAHYEKALEVSNNRSARAKRSLARSAYNRGEYEKSKIFWESAMAINSLYPDGWFALGAAALKARDIDKALDGFTRAVQLDPDNGEAWNNIACVHMMKKNSKPAFVAFKEALKFRRNSWQLWENFSQVALDIGNFSQALEATKMVLDLSKNKQVDVELLDTVMRKVEESTSNSAVFSTQDAGGNEVTSEESRENELLMDMLGNILTQVVRNGGGNDIWGIYARWHKIKGNLTVCSEALLKQVRSYQGSDLWHDRDRFKKFAHASLQLCKVYMEIALTNKSHRELKTAEMHLRNSVKQAVDFSDMEEFKDLQACLEEVKMQLNAASNEGA</sequence>
<dbReference type="InterPro" id="IPR019734">
    <property type="entry name" value="TPR_rpt"/>
</dbReference>
<dbReference type="PROSITE" id="PS50005">
    <property type="entry name" value="TPR"/>
    <property type="match status" value="1"/>
</dbReference>
<dbReference type="Pfam" id="PF07719">
    <property type="entry name" value="TPR_2"/>
    <property type="match status" value="1"/>
</dbReference>
<dbReference type="SMART" id="SM00028">
    <property type="entry name" value="TPR"/>
    <property type="match status" value="6"/>
</dbReference>
<dbReference type="AlphaFoldDB" id="A0AAX6HSA1"/>
<dbReference type="Gene3D" id="1.25.40.10">
    <property type="entry name" value="Tetratricopeptide repeat domain"/>
    <property type="match status" value="1"/>
</dbReference>
<keyword evidence="2 3" id="KW-0802">TPR repeat</keyword>
<comment type="caution">
    <text evidence="4">The sequence shown here is derived from an EMBL/GenBank/DDBJ whole genome shotgun (WGS) entry which is preliminary data.</text>
</comment>
<dbReference type="PANTHER" id="PTHR16193">
    <property type="entry name" value="TETRATRICOPEPTIDE REPEAT PROTEIN 27"/>
    <property type="match status" value="1"/>
</dbReference>
<dbReference type="PROSITE" id="PS50293">
    <property type="entry name" value="TPR_REGION"/>
    <property type="match status" value="1"/>
</dbReference>
<accession>A0AAX6HSA1</accession>
<dbReference type="InterPro" id="IPR011990">
    <property type="entry name" value="TPR-like_helical_dom_sf"/>
</dbReference>
<reference evidence="4" key="2">
    <citation type="submission" date="2023-04" db="EMBL/GenBank/DDBJ databases">
        <authorList>
            <person name="Bruccoleri R.E."/>
            <person name="Oakeley E.J."/>
            <person name="Faust A.-M."/>
            <person name="Dessus-Babus S."/>
            <person name="Altorfer M."/>
            <person name="Burckhardt D."/>
            <person name="Oertli M."/>
            <person name="Naumann U."/>
            <person name="Petersen F."/>
            <person name="Wong J."/>
        </authorList>
    </citation>
    <scope>NUCLEOTIDE SEQUENCE</scope>
    <source>
        <strain evidence="4">GSM-AAB239-AS_SAM_17_03QT</strain>
        <tissue evidence="4">Leaf</tissue>
    </source>
</reference>
<reference evidence="4" key="1">
    <citation type="journal article" date="2023" name="GigaByte">
        <title>Genome assembly of the bearded iris, Iris pallida Lam.</title>
        <authorList>
            <person name="Bruccoleri R.E."/>
            <person name="Oakeley E.J."/>
            <person name="Faust A.M.E."/>
            <person name="Altorfer M."/>
            <person name="Dessus-Babus S."/>
            <person name="Burckhardt D."/>
            <person name="Oertli M."/>
            <person name="Naumann U."/>
            <person name="Petersen F."/>
            <person name="Wong J."/>
        </authorList>
    </citation>
    <scope>NUCLEOTIDE SEQUENCE</scope>
    <source>
        <strain evidence="4">GSM-AAB239-AS_SAM_17_03QT</strain>
    </source>
</reference>
<dbReference type="EMBL" id="JANAVB010007198">
    <property type="protein sequence ID" value="KAJ6843571.1"/>
    <property type="molecule type" value="Genomic_DNA"/>
</dbReference>
<organism evidence="4 5">
    <name type="scientific">Iris pallida</name>
    <name type="common">Sweet iris</name>
    <dbReference type="NCBI Taxonomy" id="29817"/>
    <lineage>
        <taxon>Eukaryota</taxon>
        <taxon>Viridiplantae</taxon>
        <taxon>Streptophyta</taxon>
        <taxon>Embryophyta</taxon>
        <taxon>Tracheophyta</taxon>
        <taxon>Spermatophyta</taxon>
        <taxon>Magnoliopsida</taxon>
        <taxon>Liliopsida</taxon>
        <taxon>Asparagales</taxon>
        <taxon>Iridaceae</taxon>
        <taxon>Iridoideae</taxon>
        <taxon>Irideae</taxon>
        <taxon>Iris</taxon>
    </lineage>
</organism>
<feature type="repeat" description="TPR" evidence="3">
    <location>
        <begin position="636"/>
        <end position="669"/>
    </location>
</feature>
<dbReference type="PANTHER" id="PTHR16193:SF0">
    <property type="entry name" value="TETRATRICOPEPTIDE REPEAT PROTEIN 27"/>
    <property type="match status" value="1"/>
</dbReference>
<gene>
    <name evidence="4" type="ORF">M6B38_295765</name>
</gene>
<keyword evidence="1" id="KW-0677">Repeat</keyword>
<evidence type="ECO:0000313" key="4">
    <source>
        <dbReference type="EMBL" id="KAJ6843571.1"/>
    </source>
</evidence>
<dbReference type="Proteomes" id="UP001140949">
    <property type="component" value="Unassembled WGS sequence"/>
</dbReference>
<evidence type="ECO:0000313" key="5">
    <source>
        <dbReference type="Proteomes" id="UP001140949"/>
    </source>
</evidence>
<dbReference type="SUPFAM" id="SSF48452">
    <property type="entry name" value="TPR-like"/>
    <property type="match status" value="2"/>
</dbReference>
<keyword evidence="5" id="KW-1185">Reference proteome</keyword>
<protein>
    <submittedName>
        <fullName evidence="4">Tetratricopeptide repeat protein 27-like protein</fullName>
    </submittedName>
</protein>
<dbReference type="InterPro" id="IPR044244">
    <property type="entry name" value="TTC27/Emw1"/>
</dbReference>
<evidence type="ECO:0000256" key="3">
    <source>
        <dbReference type="PROSITE-ProRule" id="PRU00339"/>
    </source>
</evidence>
<evidence type="ECO:0000256" key="2">
    <source>
        <dbReference type="ARBA" id="ARBA00022803"/>
    </source>
</evidence>